<protein>
    <submittedName>
        <fullName evidence="1">Uncharacterized protein</fullName>
    </submittedName>
</protein>
<name>A0A504XA16_FASGI</name>
<reference evidence="1 2" key="1">
    <citation type="submission" date="2019-04" db="EMBL/GenBank/DDBJ databases">
        <title>Annotation for the trematode Fasciola gigantica.</title>
        <authorList>
            <person name="Choi Y.-J."/>
        </authorList>
    </citation>
    <scope>NUCLEOTIDE SEQUENCE [LARGE SCALE GENOMIC DNA]</scope>
    <source>
        <strain evidence="1">Uganda_cow_1</strain>
    </source>
</reference>
<sequence>MSACAIPGLSKSLKGDINNGDITVDEELFNEADLEDLENELDELEIEQ</sequence>
<accession>A0A504XA16</accession>
<gene>
    <name evidence="1" type="ORF">FGIG_02471</name>
</gene>
<dbReference type="AlphaFoldDB" id="A0A504XA16"/>
<proteinExistence type="predicted"/>
<evidence type="ECO:0000313" key="1">
    <source>
        <dbReference type="EMBL" id="TPP42960.1"/>
    </source>
</evidence>
<keyword evidence="2" id="KW-1185">Reference proteome</keyword>
<dbReference type="EMBL" id="SUNJ01015716">
    <property type="protein sequence ID" value="TPP42960.1"/>
    <property type="molecule type" value="Genomic_DNA"/>
</dbReference>
<evidence type="ECO:0000313" key="2">
    <source>
        <dbReference type="Proteomes" id="UP000316759"/>
    </source>
</evidence>
<comment type="caution">
    <text evidence="1">The sequence shown here is derived from an EMBL/GenBank/DDBJ whole genome shotgun (WGS) entry which is preliminary data.</text>
</comment>
<organism evidence="1 2">
    <name type="scientific">Fasciola gigantica</name>
    <name type="common">Giant liver fluke</name>
    <dbReference type="NCBI Taxonomy" id="46835"/>
    <lineage>
        <taxon>Eukaryota</taxon>
        <taxon>Metazoa</taxon>
        <taxon>Spiralia</taxon>
        <taxon>Lophotrochozoa</taxon>
        <taxon>Platyhelminthes</taxon>
        <taxon>Trematoda</taxon>
        <taxon>Digenea</taxon>
        <taxon>Plagiorchiida</taxon>
        <taxon>Echinostomata</taxon>
        <taxon>Echinostomatoidea</taxon>
        <taxon>Fasciolidae</taxon>
        <taxon>Fasciola</taxon>
    </lineage>
</organism>
<dbReference type="Proteomes" id="UP000316759">
    <property type="component" value="Unassembled WGS sequence"/>
</dbReference>